<proteinExistence type="predicted"/>
<dbReference type="AlphaFoldDB" id="A0AAE4SBX7"/>
<evidence type="ECO:0000313" key="3">
    <source>
        <dbReference type="Proteomes" id="UP001283212"/>
    </source>
</evidence>
<reference evidence="2 3" key="1">
    <citation type="submission" date="2023-06" db="EMBL/GenBank/DDBJ databases">
        <title>Genome sequence of Methancorpusculaceae sp. Cs1.</title>
        <authorList>
            <person name="Protasov E."/>
            <person name="Platt K."/>
            <person name="Poehlein A."/>
            <person name="Daniel R."/>
            <person name="Brune A."/>
        </authorList>
    </citation>
    <scope>NUCLEOTIDE SEQUENCE [LARGE SCALE GENOMIC DNA]</scope>
    <source>
        <strain evidence="2 3">Cs1</strain>
    </source>
</reference>
<protein>
    <submittedName>
        <fullName evidence="2">Uncharacterized protein</fullName>
    </submittedName>
</protein>
<dbReference type="RefSeq" id="WP_338096538.1">
    <property type="nucleotide sequence ID" value="NZ_JAWDKB010000005.1"/>
</dbReference>
<keyword evidence="3" id="KW-1185">Reference proteome</keyword>
<sequence>MAFVSCDQLLKTADEPTTEEKTNGGLLKYVLLFGAGITGGFFVCFLLRRKK</sequence>
<keyword evidence="1" id="KW-1133">Transmembrane helix</keyword>
<dbReference type="Proteomes" id="UP001283212">
    <property type="component" value="Unassembled WGS sequence"/>
</dbReference>
<name>A0AAE4SBX7_9EURY</name>
<comment type="caution">
    <text evidence="2">The sequence shown here is derived from an EMBL/GenBank/DDBJ whole genome shotgun (WGS) entry which is preliminary data.</text>
</comment>
<feature type="transmembrane region" description="Helical" evidence="1">
    <location>
        <begin position="26"/>
        <end position="47"/>
    </location>
</feature>
<accession>A0AAE4SBX7</accession>
<dbReference type="EMBL" id="JAWDKB010000005">
    <property type="protein sequence ID" value="MDV0444036.1"/>
    <property type="molecule type" value="Genomic_DNA"/>
</dbReference>
<gene>
    <name evidence="2" type="ORF">McpCs1_14240</name>
</gene>
<evidence type="ECO:0000313" key="2">
    <source>
        <dbReference type="EMBL" id="MDV0444036.1"/>
    </source>
</evidence>
<organism evidence="2 3">
    <name type="scientific">Methanorbis rubei</name>
    <dbReference type="NCBI Taxonomy" id="3028300"/>
    <lineage>
        <taxon>Archaea</taxon>
        <taxon>Methanobacteriati</taxon>
        <taxon>Methanobacteriota</taxon>
        <taxon>Stenosarchaea group</taxon>
        <taxon>Methanomicrobia</taxon>
        <taxon>Methanomicrobiales</taxon>
        <taxon>Methanocorpusculaceae</taxon>
        <taxon>Methanorbis</taxon>
    </lineage>
</organism>
<evidence type="ECO:0000256" key="1">
    <source>
        <dbReference type="SAM" id="Phobius"/>
    </source>
</evidence>
<keyword evidence="1" id="KW-0472">Membrane</keyword>
<keyword evidence="1" id="KW-0812">Transmembrane</keyword>